<dbReference type="FunFam" id="3.10.20.30:FF:000020">
    <property type="entry name" value="Xanthine dehydrogenase iron-sulfur subunit"/>
    <property type="match status" value="1"/>
</dbReference>
<dbReference type="Gene3D" id="3.10.20.30">
    <property type="match status" value="1"/>
</dbReference>
<keyword evidence="4" id="KW-0408">Iron</keyword>
<dbReference type="CDD" id="cd00207">
    <property type="entry name" value="fer2"/>
    <property type="match status" value="1"/>
</dbReference>
<dbReference type="AlphaFoldDB" id="A0AAU7JAU4"/>
<dbReference type="InterPro" id="IPR036010">
    <property type="entry name" value="2Fe-2S_ferredoxin-like_sf"/>
</dbReference>
<dbReference type="GO" id="GO:0051537">
    <property type="term" value="F:2 iron, 2 sulfur cluster binding"/>
    <property type="evidence" value="ECO:0007669"/>
    <property type="project" value="UniProtKB-KW"/>
</dbReference>
<reference evidence="7" key="1">
    <citation type="submission" date="2024-05" db="EMBL/GenBank/DDBJ databases">
        <authorList>
            <person name="Kim S."/>
            <person name="Heo J."/>
            <person name="Choi H."/>
            <person name="Choi Y."/>
            <person name="Kwon S.-W."/>
            <person name="Kim Y."/>
        </authorList>
    </citation>
    <scope>NUCLEOTIDE SEQUENCE</scope>
    <source>
        <strain evidence="7">KACC 23698</strain>
    </source>
</reference>
<keyword evidence="1" id="KW-0001">2Fe-2S</keyword>
<dbReference type="InterPro" id="IPR012675">
    <property type="entry name" value="Beta-grasp_dom_sf"/>
</dbReference>
<gene>
    <name evidence="7" type="ORF">ABEG18_16930</name>
</gene>
<evidence type="ECO:0000259" key="6">
    <source>
        <dbReference type="PROSITE" id="PS51085"/>
    </source>
</evidence>
<keyword evidence="5" id="KW-0411">Iron-sulfur</keyword>
<dbReference type="RefSeq" id="WP_406854226.1">
    <property type="nucleotide sequence ID" value="NZ_CP157484.1"/>
</dbReference>
<dbReference type="PROSITE" id="PS51085">
    <property type="entry name" value="2FE2S_FER_2"/>
    <property type="match status" value="1"/>
</dbReference>
<keyword evidence="2" id="KW-0479">Metal-binding</keyword>
<sequence>MAAPLSLTVNGRPEVLAVSPDLPLLTALRQHLGLKGARFGCGEGQCGACTVLVDGRPMQSCQTPLWSVDGRSITTIEGLGVDGEPGPIQQAFLDEQAAQCGYCTNGIIMTLAGLLSAGPRPSRSAVIEALDERHLCRCGAHPRILRAVDRLLENAPHGSPDLKVGAPE</sequence>
<dbReference type="InterPro" id="IPR036884">
    <property type="entry name" value="2Fe-2S-bd_dom_sf"/>
</dbReference>
<evidence type="ECO:0000256" key="1">
    <source>
        <dbReference type="ARBA" id="ARBA00022714"/>
    </source>
</evidence>
<organism evidence="7">
    <name type="scientific">Alsobacter sp. KACC 23698</name>
    <dbReference type="NCBI Taxonomy" id="3149229"/>
    <lineage>
        <taxon>Bacteria</taxon>
        <taxon>Pseudomonadati</taxon>
        <taxon>Pseudomonadota</taxon>
        <taxon>Alphaproteobacteria</taxon>
        <taxon>Hyphomicrobiales</taxon>
        <taxon>Alsobacteraceae</taxon>
        <taxon>Alsobacter</taxon>
    </lineage>
</organism>
<name>A0AAU7JAU4_9HYPH</name>
<dbReference type="PANTHER" id="PTHR44379:SF6">
    <property type="entry name" value="BLR6046 PROTEIN"/>
    <property type="match status" value="1"/>
</dbReference>
<feature type="domain" description="2Fe-2S ferredoxin-type" evidence="6">
    <location>
        <begin position="3"/>
        <end position="79"/>
    </location>
</feature>
<keyword evidence="3" id="KW-0560">Oxidoreductase</keyword>
<dbReference type="GO" id="GO:0016491">
    <property type="term" value="F:oxidoreductase activity"/>
    <property type="evidence" value="ECO:0007669"/>
    <property type="project" value="UniProtKB-KW"/>
</dbReference>
<dbReference type="Gene3D" id="1.10.150.120">
    <property type="entry name" value="[2Fe-2S]-binding domain"/>
    <property type="match status" value="1"/>
</dbReference>
<dbReference type="InterPro" id="IPR002888">
    <property type="entry name" value="2Fe-2S-bd"/>
</dbReference>
<dbReference type="InterPro" id="IPR006058">
    <property type="entry name" value="2Fe2S_fd_BS"/>
</dbReference>
<proteinExistence type="predicted"/>
<dbReference type="PANTHER" id="PTHR44379">
    <property type="entry name" value="OXIDOREDUCTASE WITH IRON-SULFUR SUBUNIT"/>
    <property type="match status" value="1"/>
</dbReference>
<dbReference type="GO" id="GO:0046872">
    <property type="term" value="F:metal ion binding"/>
    <property type="evidence" value="ECO:0007669"/>
    <property type="project" value="UniProtKB-KW"/>
</dbReference>
<dbReference type="InterPro" id="IPR001041">
    <property type="entry name" value="2Fe-2S_ferredoxin-type"/>
</dbReference>
<dbReference type="Pfam" id="PF00111">
    <property type="entry name" value="Fer2"/>
    <property type="match status" value="1"/>
</dbReference>
<dbReference type="EMBL" id="CP157484">
    <property type="protein sequence ID" value="XBO37406.1"/>
    <property type="molecule type" value="Genomic_DNA"/>
</dbReference>
<accession>A0AAU7JAU4</accession>
<evidence type="ECO:0000256" key="5">
    <source>
        <dbReference type="ARBA" id="ARBA00023014"/>
    </source>
</evidence>
<evidence type="ECO:0000256" key="4">
    <source>
        <dbReference type="ARBA" id="ARBA00023004"/>
    </source>
</evidence>
<evidence type="ECO:0000256" key="2">
    <source>
        <dbReference type="ARBA" id="ARBA00022723"/>
    </source>
</evidence>
<dbReference type="SUPFAM" id="SSF47741">
    <property type="entry name" value="CO dehydrogenase ISP C-domain like"/>
    <property type="match status" value="1"/>
</dbReference>
<dbReference type="PROSITE" id="PS00197">
    <property type="entry name" value="2FE2S_FER_1"/>
    <property type="match status" value="1"/>
</dbReference>
<evidence type="ECO:0000256" key="3">
    <source>
        <dbReference type="ARBA" id="ARBA00023002"/>
    </source>
</evidence>
<dbReference type="InterPro" id="IPR051452">
    <property type="entry name" value="Diverse_Oxidoreductases"/>
</dbReference>
<dbReference type="Pfam" id="PF01799">
    <property type="entry name" value="Fer2_2"/>
    <property type="match status" value="1"/>
</dbReference>
<protein>
    <submittedName>
        <fullName evidence="7">(2Fe-2S)-binding protein</fullName>
    </submittedName>
</protein>
<evidence type="ECO:0000313" key="7">
    <source>
        <dbReference type="EMBL" id="XBO37406.1"/>
    </source>
</evidence>
<dbReference type="SUPFAM" id="SSF54292">
    <property type="entry name" value="2Fe-2S ferredoxin-like"/>
    <property type="match status" value="1"/>
</dbReference>